<evidence type="ECO:0000256" key="1">
    <source>
        <dbReference type="SAM" id="MobiDB-lite"/>
    </source>
</evidence>
<gene>
    <name evidence="2" type="ORF">FKW77_008903</name>
</gene>
<organism evidence="2 3">
    <name type="scientific">Venturia effusa</name>
    <dbReference type="NCBI Taxonomy" id="50376"/>
    <lineage>
        <taxon>Eukaryota</taxon>
        <taxon>Fungi</taxon>
        <taxon>Dikarya</taxon>
        <taxon>Ascomycota</taxon>
        <taxon>Pezizomycotina</taxon>
        <taxon>Dothideomycetes</taxon>
        <taxon>Pleosporomycetidae</taxon>
        <taxon>Venturiales</taxon>
        <taxon>Venturiaceae</taxon>
        <taxon>Venturia</taxon>
    </lineage>
</organism>
<proteinExistence type="predicted"/>
<protein>
    <submittedName>
        <fullName evidence="2">Uncharacterized protein</fullName>
    </submittedName>
</protein>
<accession>A0A517KX43</accession>
<dbReference type="EMBL" id="CP042185">
    <property type="protein sequence ID" value="QDS67949.1"/>
    <property type="molecule type" value="Genomic_DNA"/>
</dbReference>
<feature type="compositionally biased region" description="Polar residues" evidence="1">
    <location>
        <begin position="131"/>
        <end position="144"/>
    </location>
</feature>
<feature type="compositionally biased region" description="Basic and acidic residues" evidence="1">
    <location>
        <begin position="121"/>
        <end position="130"/>
    </location>
</feature>
<sequence>MGAHGQRLFDEPLGGFTAECQRILEVMVLKLGLSVPEQCHDVLSLFLETMLLRKIGRALLEKHKSDVCAMLTLYFHHYLIPPNDDLARPRIGIPLKRIGDGGLKARILYLPESKVMGSRGGNERVPRASRIDSNGPTTLQSETVGSGVQPCTVLAAVSQSSTNGGHTGKVVERTLDTIPDATADMSSSGIAGAGCSSISVAQTPTPYACAAVEDVIGHQIFVGPVPPIAPVFTNAGNKRSAESADLSEDGGPARTRRKSDTPKTPPQVVVIDLLDSDDEYEMPMAHLLLGHKKKPIAID</sequence>
<dbReference type="Proteomes" id="UP000316270">
    <property type="component" value="Chromosome 1"/>
</dbReference>
<evidence type="ECO:0000313" key="3">
    <source>
        <dbReference type="Proteomes" id="UP000316270"/>
    </source>
</evidence>
<reference evidence="2 3" key="1">
    <citation type="submission" date="2019-07" db="EMBL/GenBank/DDBJ databases">
        <title>Finished genome of Venturia effusa.</title>
        <authorList>
            <person name="Young C.A."/>
            <person name="Cox M.P."/>
            <person name="Ganley A.R.D."/>
            <person name="David W.J."/>
        </authorList>
    </citation>
    <scope>NUCLEOTIDE SEQUENCE [LARGE SCALE GENOMIC DNA]</scope>
    <source>
        <strain evidence="3">albino</strain>
    </source>
</reference>
<feature type="region of interest" description="Disordered" evidence="1">
    <location>
        <begin position="239"/>
        <end position="266"/>
    </location>
</feature>
<keyword evidence="3" id="KW-1185">Reference proteome</keyword>
<name>A0A517KX43_9PEZI</name>
<dbReference type="OrthoDB" id="10446435at2759"/>
<evidence type="ECO:0000313" key="2">
    <source>
        <dbReference type="EMBL" id="QDS67949.1"/>
    </source>
</evidence>
<feature type="region of interest" description="Disordered" evidence="1">
    <location>
        <begin position="119"/>
        <end position="144"/>
    </location>
</feature>
<dbReference type="AlphaFoldDB" id="A0A517KX43"/>